<dbReference type="InterPro" id="IPR002213">
    <property type="entry name" value="UDP_glucos_trans"/>
</dbReference>
<evidence type="ECO:0000313" key="2">
    <source>
        <dbReference type="Proteomes" id="UP000586947"/>
    </source>
</evidence>
<dbReference type="InterPro" id="IPR050426">
    <property type="entry name" value="Glycosyltransferase_28"/>
</dbReference>
<dbReference type="SUPFAM" id="SSF53756">
    <property type="entry name" value="UDP-Glycosyltransferase/glycogen phosphorylase"/>
    <property type="match status" value="1"/>
</dbReference>
<sequence>MTGTQGHANEVLPIARALLRAGHEVAVAVPDALTVVFDQTPVQLHPVMPSIPEVMQSIFSMRFERDPNQPELVIDNRMEMILWGGGPHITGTFHTVLPLAREFRPDLILRDGGEVTGVLIAEALGVPHVSCPSGPTNVIDPEGLLPLLNKRRAEVGLPAQDDPWSMYRYGRVDCMPAAYSFARYAVPEAFAYRQPASLNEAEGLPAELADLAGDRPLVVASVGSSLPTVMAMQDMGIDPPEGMIHPAETLRAIVGGLSALDCHAVVGTAGFPIDGVTVGANVHLMDWIPQMLLLQCAQLFITHAGYNSVREAVRQGIPMVSLPQFGDMHHNAARIDERHLGRTVNEVTPEGVAAVAKQVLHDDRITAGIRSAHRQMLGLPGVEAVVGLIERTVDSH</sequence>
<dbReference type="AlphaFoldDB" id="A0A840VQ23"/>
<dbReference type="Pfam" id="PF00201">
    <property type="entry name" value="UDPGT"/>
    <property type="match status" value="1"/>
</dbReference>
<dbReference type="RefSeq" id="WP_184176324.1">
    <property type="nucleotide sequence ID" value="NZ_BMNF01000008.1"/>
</dbReference>
<dbReference type="GO" id="GO:0017000">
    <property type="term" value="P:antibiotic biosynthetic process"/>
    <property type="evidence" value="ECO:0007669"/>
    <property type="project" value="UniProtKB-ARBA"/>
</dbReference>
<dbReference type="Gene3D" id="3.40.50.2000">
    <property type="entry name" value="Glycogen Phosphorylase B"/>
    <property type="match status" value="2"/>
</dbReference>
<accession>A0A840VQ23</accession>
<dbReference type="PANTHER" id="PTHR48050:SF13">
    <property type="entry name" value="STEROL 3-BETA-GLUCOSYLTRANSFERASE UGT80A2"/>
    <property type="match status" value="1"/>
</dbReference>
<proteinExistence type="predicted"/>
<dbReference type="GO" id="GO:0008194">
    <property type="term" value="F:UDP-glycosyltransferase activity"/>
    <property type="evidence" value="ECO:0007669"/>
    <property type="project" value="InterPro"/>
</dbReference>
<reference evidence="1 2" key="1">
    <citation type="submission" date="2020-08" db="EMBL/GenBank/DDBJ databases">
        <title>Sequencing the genomes of 1000 actinobacteria strains.</title>
        <authorList>
            <person name="Klenk H.-P."/>
        </authorList>
    </citation>
    <scope>NUCLEOTIDE SEQUENCE [LARGE SCALE GENOMIC DNA]</scope>
    <source>
        <strain evidence="1 2">DSM 103125</strain>
    </source>
</reference>
<dbReference type="CDD" id="cd03784">
    <property type="entry name" value="GT1_Gtf-like"/>
    <property type="match status" value="1"/>
</dbReference>
<dbReference type="PANTHER" id="PTHR48050">
    <property type="entry name" value="STEROL 3-BETA-GLUCOSYLTRANSFERASE"/>
    <property type="match status" value="1"/>
</dbReference>
<dbReference type="EC" id="2.4.1.-" evidence="1"/>
<organism evidence="1 2">
    <name type="scientific">Micromonospora parathelypteridis</name>
    <dbReference type="NCBI Taxonomy" id="1839617"/>
    <lineage>
        <taxon>Bacteria</taxon>
        <taxon>Bacillati</taxon>
        <taxon>Actinomycetota</taxon>
        <taxon>Actinomycetes</taxon>
        <taxon>Micromonosporales</taxon>
        <taxon>Micromonosporaceae</taxon>
        <taxon>Micromonospora</taxon>
    </lineage>
</organism>
<keyword evidence="2" id="KW-1185">Reference proteome</keyword>
<evidence type="ECO:0000313" key="1">
    <source>
        <dbReference type="EMBL" id="MBB5476124.1"/>
    </source>
</evidence>
<dbReference type="EMBL" id="JACHDP010000001">
    <property type="protein sequence ID" value="MBB5476124.1"/>
    <property type="molecule type" value="Genomic_DNA"/>
</dbReference>
<dbReference type="Proteomes" id="UP000586947">
    <property type="component" value="Unassembled WGS sequence"/>
</dbReference>
<name>A0A840VQ23_9ACTN</name>
<protein>
    <submittedName>
        <fullName evidence="1">N-glycosyltransferase</fullName>
        <ecNumber evidence="1">2.4.1.-</ecNumber>
    </submittedName>
</protein>
<comment type="caution">
    <text evidence="1">The sequence shown here is derived from an EMBL/GenBank/DDBJ whole genome shotgun (WGS) entry which is preliminary data.</text>
</comment>
<gene>
    <name evidence="1" type="ORF">HNR20_000629</name>
</gene>
<keyword evidence="1" id="KW-0808">Transferase</keyword>
<keyword evidence="1" id="KW-0328">Glycosyltransferase</keyword>